<keyword evidence="3" id="KW-1185">Reference proteome</keyword>
<evidence type="ECO:0000256" key="1">
    <source>
        <dbReference type="SAM" id="Phobius"/>
    </source>
</evidence>
<dbReference type="VEuPathDB" id="AmoebaDB:DDB_G0285369"/>
<dbReference type="Proteomes" id="UP000002195">
    <property type="component" value="Unassembled WGS sequence"/>
</dbReference>
<keyword evidence="1" id="KW-0812">Transmembrane</keyword>
<protein>
    <submittedName>
        <fullName evidence="2">Uncharacterized protein</fullName>
    </submittedName>
</protein>
<evidence type="ECO:0000313" key="2">
    <source>
        <dbReference type="EMBL" id="EAL64759.1"/>
    </source>
</evidence>
<dbReference type="PaxDb" id="44689-DDB0186475"/>
<reference evidence="2 3" key="1">
    <citation type="journal article" date="2005" name="Nature">
        <title>The genome of the social amoeba Dictyostelium discoideum.</title>
        <authorList>
            <consortium name="The Dictyostelium discoideum Sequencing Consortium"/>
            <person name="Eichinger L."/>
            <person name="Pachebat J.A."/>
            <person name="Glockner G."/>
            <person name="Rajandream M.A."/>
            <person name="Sucgang R."/>
            <person name="Berriman M."/>
            <person name="Song J."/>
            <person name="Olsen R."/>
            <person name="Szafranski K."/>
            <person name="Xu Q."/>
            <person name="Tunggal B."/>
            <person name="Kummerfeld S."/>
            <person name="Madera M."/>
            <person name="Konfortov B.A."/>
            <person name="Rivero F."/>
            <person name="Bankier A.T."/>
            <person name="Lehmann R."/>
            <person name="Hamlin N."/>
            <person name="Davies R."/>
            <person name="Gaudet P."/>
            <person name="Fey P."/>
            <person name="Pilcher K."/>
            <person name="Chen G."/>
            <person name="Saunders D."/>
            <person name="Sodergren E."/>
            <person name="Davis P."/>
            <person name="Kerhornou A."/>
            <person name="Nie X."/>
            <person name="Hall N."/>
            <person name="Anjard C."/>
            <person name="Hemphill L."/>
            <person name="Bason N."/>
            <person name="Farbrother P."/>
            <person name="Desany B."/>
            <person name="Just E."/>
            <person name="Morio T."/>
            <person name="Rost R."/>
            <person name="Churcher C."/>
            <person name="Cooper J."/>
            <person name="Haydock S."/>
            <person name="van Driessche N."/>
            <person name="Cronin A."/>
            <person name="Goodhead I."/>
            <person name="Muzny D."/>
            <person name="Mourier T."/>
            <person name="Pain A."/>
            <person name="Lu M."/>
            <person name="Harper D."/>
            <person name="Lindsay R."/>
            <person name="Hauser H."/>
            <person name="James K."/>
            <person name="Quiles M."/>
            <person name="Madan Babu M."/>
            <person name="Saito T."/>
            <person name="Buchrieser C."/>
            <person name="Wardroper A."/>
            <person name="Felder M."/>
            <person name="Thangavelu M."/>
            <person name="Johnson D."/>
            <person name="Knights A."/>
            <person name="Loulseged H."/>
            <person name="Mungall K."/>
            <person name="Oliver K."/>
            <person name="Price C."/>
            <person name="Quail M.A."/>
            <person name="Urushihara H."/>
            <person name="Hernandez J."/>
            <person name="Rabbinowitsch E."/>
            <person name="Steffen D."/>
            <person name="Sanders M."/>
            <person name="Ma J."/>
            <person name="Kohara Y."/>
            <person name="Sharp S."/>
            <person name="Simmonds M."/>
            <person name="Spiegler S."/>
            <person name="Tivey A."/>
            <person name="Sugano S."/>
            <person name="White B."/>
            <person name="Walker D."/>
            <person name="Woodward J."/>
            <person name="Winckler T."/>
            <person name="Tanaka Y."/>
            <person name="Shaulsky G."/>
            <person name="Schleicher M."/>
            <person name="Weinstock G."/>
            <person name="Rosenthal A."/>
            <person name="Cox E.C."/>
            <person name="Chisholm R.L."/>
            <person name="Gibbs R."/>
            <person name="Loomis W.F."/>
            <person name="Platzer M."/>
            <person name="Kay R.R."/>
            <person name="Williams J."/>
            <person name="Dear P.H."/>
            <person name="Noegel A.A."/>
            <person name="Barrell B."/>
            <person name="Kuspa A."/>
        </authorList>
    </citation>
    <scope>NUCLEOTIDE SEQUENCE [LARGE SCALE GENOMIC DNA]</scope>
    <source>
        <strain evidence="2 3">AX4</strain>
    </source>
</reference>
<dbReference type="EMBL" id="AAFI02000079">
    <property type="protein sequence ID" value="EAL64759.1"/>
    <property type="molecule type" value="Genomic_DNA"/>
</dbReference>
<gene>
    <name evidence="2" type="ORF">DDB_G0285369</name>
</gene>
<keyword evidence="1" id="KW-0472">Membrane</keyword>
<organism evidence="2 3">
    <name type="scientific">Dictyostelium discoideum</name>
    <name type="common">Social amoeba</name>
    <dbReference type="NCBI Taxonomy" id="44689"/>
    <lineage>
        <taxon>Eukaryota</taxon>
        <taxon>Amoebozoa</taxon>
        <taxon>Evosea</taxon>
        <taxon>Eumycetozoa</taxon>
        <taxon>Dictyostelia</taxon>
        <taxon>Dictyosteliales</taxon>
        <taxon>Dictyosteliaceae</taxon>
        <taxon>Dictyostelium</taxon>
    </lineage>
</organism>
<dbReference type="HOGENOM" id="CLU_2890472_0_0_1"/>
<accession>Q54NB0</accession>
<proteinExistence type="predicted"/>
<dbReference type="KEGG" id="ddi:DDB_G0285369"/>
<dbReference type="InParanoid" id="Q54NB0"/>
<keyword evidence="1" id="KW-1133">Transmembrane helix</keyword>
<evidence type="ECO:0000313" key="3">
    <source>
        <dbReference type="Proteomes" id="UP000002195"/>
    </source>
</evidence>
<name>Q54NB0_DICDI</name>
<dbReference type="AlphaFoldDB" id="Q54NB0"/>
<dbReference type="GeneID" id="8625078"/>
<feature type="transmembrane region" description="Helical" evidence="1">
    <location>
        <begin position="41"/>
        <end position="62"/>
    </location>
</feature>
<dbReference type="RefSeq" id="XP_638270.1">
    <property type="nucleotide sequence ID" value="XM_633178.1"/>
</dbReference>
<dbReference type="STRING" id="44689.Q54NB0"/>
<sequence>MNIQEEPIYRIKNDMDLIDSNLKLAPRQMRSIARKMATDKIILGLILLIIAGKNVVIVYKTFK</sequence>
<comment type="caution">
    <text evidence="2">The sequence shown here is derived from an EMBL/GenBank/DDBJ whole genome shotgun (WGS) entry which is preliminary data.</text>
</comment>
<dbReference type="SMR" id="Q54NB0"/>